<dbReference type="RefSeq" id="WP_020872205.1">
    <property type="nucleotide sequence ID" value="NC_022785.1"/>
</dbReference>
<dbReference type="Proteomes" id="UP000281594">
    <property type="component" value="Unassembled WGS sequence"/>
</dbReference>
<gene>
    <name evidence="1" type="ORF">D3C57_106985</name>
</gene>
<evidence type="ECO:0000313" key="1">
    <source>
        <dbReference type="EMBL" id="RLV78100.1"/>
    </source>
</evidence>
<sequence>MRELRKRCYGELKTRGFGAQAAQHIIKRVADACTTLRANIKAGNLGPEHSKRRSKAESKRVVFRPHAAHTFDDRSLSWNYDTRTVSVWTLDGRVKNVRFTCMPDPVPA</sequence>
<dbReference type="EMBL" id="QYCY01000001">
    <property type="protein sequence ID" value="RLV78100.1"/>
    <property type="molecule type" value="Genomic_DNA"/>
</dbReference>
<evidence type="ECO:0000313" key="2">
    <source>
        <dbReference type="Proteomes" id="UP000281594"/>
    </source>
</evidence>
<accession>A0A0A0NP24</accession>
<organism evidence="1 2">
    <name type="scientific">Streptomyces rapamycinicus (strain ATCC 29253 / DSM 41530 / NRRL 5491 / AYB-994)</name>
    <name type="common">Streptomyces hygroscopicus (strain ATCC 29253)</name>
    <dbReference type="NCBI Taxonomy" id="1343740"/>
    <lineage>
        <taxon>Bacteria</taxon>
        <taxon>Bacillati</taxon>
        <taxon>Actinomycetota</taxon>
        <taxon>Actinomycetes</taxon>
        <taxon>Kitasatosporales</taxon>
        <taxon>Streptomycetaceae</taxon>
        <taxon>Streptomyces</taxon>
        <taxon>Streptomyces violaceusniger group</taxon>
    </lineage>
</organism>
<dbReference type="HOGENOM" id="CLU_2195504_0_0_11"/>
<dbReference type="AlphaFoldDB" id="A0A0A0NP24"/>
<comment type="caution">
    <text evidence="1">The sequence shown here is derived from an EMBL/GenBank/DDBJ whole genome shotgun (WGS) entry which is preliminary data.</text>
</comment>
<name>A0A0A0NP24_STRRN</name>
<reference evidence="1 2" key="1">
    <citation type="journal article" date="2018" name="J. Biol. Chem.">
        <title>Discovery of the actinoplanic acid pathway in Streptomyces rapamycinicus reveals a genetically conserved synergism with rapamycin.</title>
        <authorList>
            <person name="Mrak P."/>
            <person name="Krastel P."/>
            <person name="Pivk Lukancic P."/>
            <person name="Tao J."/>
            <person name="Pistorius D."/>
            <person name="Moore C.M."/>
        </authorList>
    </citation>
    <scope>NUCLEOTIDE SEQUENCE [LARGE SCALE GENOMIC DNA]</scope>
    <source>
        <strain evidence="1 2">NRRL 5491</strain>
    </source>
</reference>
<protein>
    <submittedName>
        <fullName evidence="1">Uncharacterized protein</fullName>
    </submittedName>
</protein>
<dbReference type="eggNOG" id="COG0675">
    <property type="taxonomic scope" value="Bacteria"/>
</dbReference>
<dbReference type="KEGG" id="src:M271_36610"/>
<proteinExistence type="predicted"/>